<sequence>MKPQFIALFAISAASALNAPPPTVLSGRAAMAEYDRVTSLVETARRNYDAANSPNEVSSPIERRCDRLNDPCCPDGADSCVPDMCGSVSAEQWLGCLLDAAVPLKPGLHPEPTPPLNAAHAIQEAGSLHHLTGAAGLRASPAAAVDGGASDADPHHARHGQAPRRDLAADLPVNSSSFFMIAWPVELS</sequence>
<protein>
    <submittedName>
        <fullName evidence="3">Uncharacterized protein</fullName>
    </submittedName>
</protein>
<feature type="region of interest" description="Disordered" evidence="1">
    <location>
        <begin position="142"/>
        <end position="163"/>
    </location>
</feature>
<dbReference type="AlphaFoldDB" id="A0AAV9GAM9"/>
<dbReference type="Proteomes" id="UP001321760">
    <property type="component" value="Unassembled WGS sequence"/>
</dbReference>
<feature type="compositionally biased region" description="Low complexity" evidence="1">
    <location>
        <begin position="142"/>
        <end position="151"/>
    </location>
</feature>
<dbReference type="EMBL" id="MU865967">
    <property type="protein sequence ID" value="KAK4445217.1"/>
    <property type="molecule type" value="Genomic_DNA"/>
</dbReference>
<keyword evidence="4" id="KW-1185">Reference proteome</keyword>
<evidence type="ECO:0000313" key="3">
    <source>
        <dbReference type="EMBL" id="KAK4445217.1"/>
    </source>
</evidence>
<keyword evidence="2" id="KW-0732">Signal</keyword>
<proteinExistence type="predicted"/>
<evidence type="ECO:0000313" key="4">
    <source>
        <dbReference type="Proteomes" id="UP001321760"/>
    </source>
</evidence>
<reference evidence="3" key="1">
    <citation type="journal article" date="2023" name="Mol. Phylogenet. Evol.">
        <title>Genome-scale phylogeny and comparative genomics of the fungal order Sordariales.</title>
        <authorList>
            <person name="Hensen N."/>
            <person name="Bonometti L."/>
            <person name="Westerberg I."/>
            <person name="Brannstrom I.O."/>
            <person name="Guillou S."/>
            <person name="Cros-Aarteil S."/>
            <person name="Calhoun S."/>
            <person name="Haridas S."/>
            <person name="Kuo A."/>
            <person name="Mondo S."/>
            <person name="Pangilinan J."/>
            <person name="Riley R."/>
            <person name="LaButti K."/>
            <person name="Andreopoulos B."/>
            <person name="Lipzen A."/>
            <person name="Chen C."/>
            <person name="Yan M."/>
            <person name="Daum C."/>
            <person name="Ng V."/>
            <person name="Clum A."/>
            <person name="Steindorff A."/>
            <person name="Ohm R.A."/>
            <person name="Martin F."/>
            <person name="Silar P."/>
            <person name="Natvig D.O."/>
            <person name="Lalanne C."/>
            <person name="Gautier V."/>
            <person name="Ament-Velasquez S.L."/>
            <person name="Kruys A."/>
            <person name="Hutchinson M.I."/>
            <person name="Powell A.J."/>
            <person name="Barry K."/>
            <person name="Miller A.N."/>
            <person name="Grigoriev I.V."/>
            <person name="Debuchy R."/>
            <person name="Gladieux P."/>
            <person name="Hiltunen Thoren M."/>
            <person name="Johannesson H."/>
        </authorList>
    </citation>
    <scope>NUCLEOTIDE SEQUENCE</scope>
    <source>
        <strain evidence="3">PSN243</strain>
    </source>
</reference>
<reference evidence="3" key="2">
    <citation type="submission" date="2023-05" db="EMBL/GenBank/DDBJ databases">
        <authorList>
            <consortium name="Lawrence Berkeley National Laboratory"/>
            <person name="Steindorff A."/>
            <person name="Hensen N."/>
            <person name="Bonometti L."/>
            <person name="Westerberg I."/>
            <person name="Brannstrom I.O."/>
            <person name="Guillou S."/>
            <person name="Cros-Aarteil S."/>
            <person name="Calhoun S."/>
            <person name="Haridas S."/>
            <person name="Kuo A."/>
            <person name="Mondo S."/>
            <person name="Pangilinan J."/>
            <person name="Riley R."/>
            <person name="Labutti K."/>
            <person name="Andreopoulos B."/>
            <person name="Lipzen A."/>
            <person name="Chen C."/>
            <person name="Yanf M."/>
            <person name="Daum C."/>
            <person name="Ng V."/>
            <person name="Clum A."/>
            <person name="Ohm R."/>
            <person name="Martin F."/>
            <person name="Silar P."/>
            <person name="Natvig D."/>
            <person name="Lalanne C."/>
            <person name="Gautier V."/>
            <person name="Ament-Velasquez S.L."/>
            <person name="Kruys A."/>
            <person name="Hutchinson M.I."/>
            <person name="Powell A.J."/>
            <person name="Barry K."/>
            <person name="Miller A.N."/>
            <person name="Grigoriev I.V."/>
            <person name="Debuchy R."/>
            <person name="Gladieux P."/>
            <person name="Thoren M.H."/>
            <person name="Johannesson H."/>
        </authorList>
    </citation>
    <scope>NUCLEOTIDE SEQUENCE</scope>
    <source>
        <strain evidence="3">PSN243</strain>
    </source>
</reference>
<accession>A0AAV9GAM9</accession>
<feature type="signal peptide" evidence="2">
    <location>
        <begin position="1"/>
        <end position="16"/>
    </location>
</feature>
<name>A0AAV9GAM9_9PEZI</name>
<organism evidence="3 4">
    <name type="scientific">Podospora aff. communis PSN243</name>
    <dbReference type="NCBI Taxonomy" id="3040156"/>
    <lineage>
        <taxon>Eukaryota</taxon>
        <taxon>Fungi</taxon>
        <taxon>Dikarya</taxon>
        <taxon>Ascomycota</taxon>
        <taxon>Pezizomycotina</taxon>
        <taxon>Sordariomycetes</taxon>
        <taxon>Sordariomycetidae</taxon>
        <taxon>Sordariales</taxon>
        <taxon>Podosporaceae</taxon>
        <taxon>Podospora</taxon>
    </lineage>
</organism>
<gene>
    <name evidence="3" type="ORF">QBC34DRAFT_429182</name>
</gene>
<evidence type="ECO:0000256" key="2">
    <source>
        <dbReference type="SAM" id="SignalP"/>
    </source>
</evidence>
<evidence type="ECO:0000256" key="1">
    <source>
        <dbReference type="SAM" id="MobiDB-lite"/>
    </source>
</evidence>
<feature type="chain" id="PRO_5043709650" evidence="2">
    <location>
        <begin position="17"/>
        <end position="188"/>
    </location>
</feature>
<comment type="caution">
    <text evidence="3">The sequence shown here is derived from an EMBL/GenBank/DDBJ whole genome shotgun (WGS) entry which is preliminary data.</text>
</comment>